<feature type="transmembrane region" description="Helical" evidence="8">
    <location>
        <begin position="246"/>
        <end position="267"/>
    </location>
</feature>
<feature type="transmembrane region" description="Helical" evidence="8">
    <location>
        <begin position="7"/>
        <end position="30"/>
    </location>
</feature>
<dbReference type="PROSITE" id="PS50850">
    <property type="entry name" value="MFS"/>
    <property type="match status" value="1"/>
</dbReference>
<comment type="similarity">
    <text evidence="2">Belongs to the major facilitator superfamily.</text>
</comment>
<dbReference type="SUPFAM" id="SSF103473">
    <property type="entry name" value="MFS general substrate transporter"/>
    <property type="match status" value="1"/>
</dbReference>
<feature type="transmembrane region" description="Helical" evidence="8">
    <location>
        <begin position="42"/>
        <end position="62"/>
    </location>
</feature>
<evidence type="ECO:0000256" key="1">
    <source>
        <dbReference type="ARBA" id="ARBA00004651"/>
    </source>
</evidence>
<dbReference type="InterPro" id="IPR036259">
    <property type="entry name" value="MFS_trans_sf"/>
</dbReference>
<feature type="transmembrane region" description="Helical" evidence="8">
    <location>
        <begin position="104"/>
        <end position="124"/>
    </location>
</feature>
<comment type="subcellular location">
    <subcellularLocation>
        <location evidence="1">Cell membrane</location>
        <topology evidence="1">Multi-pass membrane protein</topology>
    </subcellularLocation>
</comment>
<evidence type="ECO:0000256" key="2">
    <source>
        <dbReference type="ARBA" id="ARBA00008335"/>
    </source>
</evidence>
<feature type="transmembrane region" description="Helical" evidence="8">
    <location>
        <begin position="162"/>
        <end position="182"/>
    </location>
</feature>
<dbReference type="Gene3D" id="1.20.1720.10">
    <property type="entry name" value="Multidrug resistance protein D"/>
    <property type="match status" value="1"/>
</dbReference>
<dbReference type="PANTHER" id="PTHR43271:SF2">
    <property type="entry name" value="BLL2771 PROTEIN"/>
    <property type="match status" value="1"/>
</dbReference>
<evidence type="ECO:0000256" key="4">
    <source>
        <dbReference type="ARBA" id="ARBA00022475"/>
    </source>
</evidence>
<feature type="transmembrane region" description="Helical" evidence="8">
    <location>
        <begin position="298"/>
        <end position="320"/>
    </location>
</feature>
<evidence type="ECO:0000256" key="5">
    <source>
        <dbReference type="ARBA" id="ARBA00022692"/>
    </source>
</evidence>
<keyword evidence="5 8" id="KW-0812">Transmembrane</keyword>
<organism evidence="10 11">
    <name type="scientific">Bacillus mesophilus</name>
    <dbReference type="NCBI Taxonomy" id="1808955"/>
    <lineage>
        <taxon>Bacteria</taxon>
        <taxon>Bacillati</taxon>
        <taxon>Bacillota</taxon>
        <taxon>Bacilli</taxon>
        <taxon>Bacillales</taxon>
        <taxon>Bacillaceae</taxon>
        <taxon>Bacillus</taxon>
    </lineage>
</organism>
<accession>A0A6M0Q2S4</accession>
<dbReference type="GO" id="GO:0005886">
    <property type="term" value="C:plasma membrane"/>
    <property type="evidence" value="ECO:0007669"/>
    <property type="project" value="UniProtKB-SubCell"/>
</dbReference>
<sequence>MTSSYRSIAILLIVTGTFVASNIYTLIPIYDLLTDELTTTTSMIALGSTSFTLCYAIGLLLFGTMSDVVGRKPILVLGMLLFSITSLCVSFADSDFSMIVTRGLQGFAGGSFAPVAFAYTFDLYNGKFRALILSMINTGFLVAGILGQIISASIATNHGWEYVFYFYFVIYLLLFLLSAKFLPQNKSKTNTSFKPLQSIKLFSSFLQSKNLLLCYIITFSLLLTPISFYDALNQYLLPISSAEDLFFIRTVALLGTILSIFGGAINAKYGLKGSFYIGIALLIGSLIPMILIPDFYVILYSAIFLVSSISILIPTIIAIIGTIEQKSRGSAIALYSFTLLIGASFGSLLTSILPFQGVLLFLLLYGIINIFLMRKISYSR</sequence>
<dbReference type="Proteomes" id="UP000481043">
    <property type="component" value="Unassembled WGS sequence"/>
</dbReference>
<feature type="transmembrane region" description="Helical" evidence="8">
    <location>
        <begin position="210"/>
        <end position="226"/>
    </location>
</feature>
<keyword evidence="11" id="KW-1185">Reference proteome</keyword>
<evidence type="ECO:0000256" key="8">
    <source>
        <dbReference type="SAM" id="Phobius"/>
    </source>
</evidence>
<dbReference type="InterPro" id="IPR020846">
    <property type="entry name" value="MFS_dom"/>
</dbReference>
<feature type="transmembrane region" description="Helical" evidence="8">
    <location>
        <begin position="131"/>
        <end position="150"/>
    </location>
</feature>
<reference evidence="10 11" key="1">
    <citation type="submission" date="2020-02" db="EMBL/GenBank/DDBJ databases">
        <title>Bacillus aquiflavi sp. nov., isolated from yellow water of strong flavor Chinese baijiu in Yibin region of China.</title>
        <authorList>
            <person name="Xie J."/>
        </authorList>
    </citation>
    <scope>NUCLEOTIDE SEQUENCE [LARGE SCALE GENOMIC DNA]</scope>
    <source>
        <strain evidence="10 11">SA4</strain>
    </source>
</reference>
<name>A0A6M0Q2S4_9BACI</name>
<proteinExistence type="inferred from homology"/>
<feature type="transmembrane region" description="Helical" evidence="8">
    <location>
        <begin position="355"/>
        <end position="372"/>
    </location>
</feature>
<feature type="transmembrane region" description="Helical" evidence="8">
    <location>
        <begin position="274"/>
        <end position="292"/>
    </location>
</feature>
<dbReference type="PANTHER" id="PTHR43271">
    <property type="entry name" value="BLL2771 PROTEIN"/>
    <property type="match status" value="1"/>
</dbReference>
<feature type="domain" description="Major facilitator superfamily (MFS) profile" evidence="9">
    <location>
        <begin position="8"/>
        <end position="380"/>
    </location>
</feature>
<protein>
    <submittedName>
        <fullName evidence="10">MFS transporter</fullName>
    </submittedName>
</protein>
<feature type="transmembrane region" description="Helical" evidence="8">
    <location>
        <begin position="74"/>
        <end position="92"/>
    </location>
</feature>
<evidence type="ECO:0000313" key="11">
    <source>
        <dbReference type="Proteomes" id="UP000481043"/>
    </source>
</evidence>
<dbReference type="InterPro" id="IPR011701">
    <property type="entry name" value="MFS"/>
</dbReference>
<comment type="caution">
    <text evidence="10">The sequence shown here is derived from an EMBL/GenBank/DDBJ whole genome shotgun (WGS) entry which is preliminary data.</text>
</comment>
<dbReference type="AlphaFoldDB" id="A0A6M0Q2S4"/>
<dbReference type="EMBL" id="JAAIWM010000001">
    <property type="protein sequence ID" value="NEY70681.1"/>
    <property type="molecule type" value="Genomic_DNA"/>
</dbReference>
<dbReference type="Pfam" id="PF07690">
    <property type="entry name" value="MFS_1"/>
    <property type="match status" value="1"/>
</dbReference>
<keyword evidence="6 8" id="KW-1133">Transmembrane helix</keyword>
<evidence type="ECO:0000256" key="3">
    <source>
        <dbReference type="ARBA" id="ARBA00022448"/>
    </source>
</evidence>
<evidence type="ECO:0000256" key="7">
    <source>
        <dbReference type="ARBA" id="ARBA00023136"/>
    </source>
</evidence>
<gene>
    <name evidence="10" type="ORF">G4D63_02900</name>
</gene>
<dbReference type="RefSeq" id="WP_163177514.1">
    <property type="nucleotide sequence ID" value="NZ_JAAIWM010000001.1"/>
</dbReference>
<dbReference type="GO" id="GO:0022857">
    <property type="term" value="F:transmembrane transporter activity"/>
    <property type="evidence" value="ECO:0007669"/>
    <property type="project" value="InterPro"/>
</dbReference>
<keyword evidence="3" id="KW-0813">Transport</keyword>
<keyword evidence="4" id="KW-1003">Cell membrane</keyword>
<evidence type="ECO:0000313" key="10">
    <source>
        <dbReference type="EMBL" id="NEY70681.1"/>
    </source>
</evidence>
<evidence type="ECO:0000259" key="9">
    <source>
        <dbReference type="PROSITE" id="PS50850"/>
    </source>
</evidence>
<evidence type="ECO:0000256" key="6">
    <source>
        <dbReference type="ARBA" id="ARBA00022989"/>
    </source>
</evidence>
<feature type="transmembrane region" description="Helical" evidence="8">
    <location>
        <begin position="332"/>
        <end position="349"/>
    </location>
</feature>
<keyword evidence="7 8" id="KW-0472">Membrane</keyword>